<proteinExistence type="predicted"/>
<gene>
    <name evidence="3" type="ORF">TDIB3V08_LOCUS11619</name>
</gene>
<sequence>MALGLQFHYVQKGDATKPLMVFVHGFPEFWYSWRYQLQEFYKDYWVVALDMRGYGDSDKPEGVNNYDIKYLVEDIAQFVKELVEDIVQFVKKLSEYDKEIDKSEKELSKCDKKLVECDKELGDCDKKMCDKELECAMWQGARRECDKELDESDKELGEYKNDLGEVSECYKEPGEYDKELGEYDEELGECDKKLGECDEKLGECDKEPGEFGKELGRDKFTLVAHDWGGIVAWRFVDTHAHMLNSYIIMDAPRIESWMNMAVSNMQQFRKSWHVLH</sequence>
<reference evidence="3" key="1">
    <citation type="submission" date="2020-11" db="EMBL/GenBank/DDBJ databases">
        <authorList>
            <person name="Tran Van P."/>
        </authorList>
    </citation>
    <scope>NUCLEOTIDE SEQUENCE</scope>
</reference>
<protein>
    <recommendedName>
        <fullName evidence="2">AB hydrolase-1 domain-containing protein</fullName>
    </recommendedName>
</protein>
<dbReference type="Gene3D" id="3.40.50.1820">
    <property type="entry name" value="alpha/beta hydrolase"/>
    <property type="match status" value="2"/>
</dbReference>
<dbReference type="PANTHER" id="PTHR43329">
    <property type="entry name" value="EPOXIDE HYDROLASE"/>
    <property type="match status" value="1"/>
</dbReference>
<dbReference type="EMBL" id="OA575279">
    <property type="protein sequence ID" value="CAD7205467.1"/>
    <property type="molecule type" value="Genomic_DNA"/>
</dbReference>
<feature type="domain" description="AB hydrolase-1" evidence="2">
    <location>
        <begin position="18"/>
        <end position="81"/>
    </location>
</feature>
<dbReference type="SUPFAM" id="SSF53474">
    <property type="entry name" value="alpha/beta-Hydrolases"/>
    <property type="match status" value="2"/>
</dbReference>
<dbReference type="Gene3D" id="1.10.287.1490">
    <property type="match status" value="1"/>
</dbReference>
<dbReference type="SUPFAM" id="SSF57997">
    <property type="entry name" value="Tropomyosin"/>
    <property type="match status" value="1"/>
</dbReference>
<evidence type="ECO:0000256" key="1">
    <source>
        <dbReference type="SAM" id="Coils"/>
    </source>
</evidence>
<organism evidence="3">
    <name type="scientific">Timema douglasi</name>
    <name type="common">Walking stick</name>
    <dbReference type="NCBI Taxonomy" id="61478"/>
    <lineage>
        <taxon>Eukaryota</taxon>
        <taxon>Metazoa</taxon>
        <taxon>Ecdysozoa</taxon>
        <taxon>Arthropoda</taxon>
        <taxon>Hexapoda</taxon>
        <taxon>Insecta</taxon>
        <taxon>Pterygota</taxon>
        <taxon>Neoptera</taxon>
        <taxon>Polyneoptera</taxon>
        <taxon>Phasmatodea</taxon>
        <taxon>Timematodea</taxon>
        <taxon>Timematoidea</taxon>
        <taxon>Timematidae</taxon>
        <taxon>Timema</taxon>
    </lineage>
</organism>
<keyword evidence="1" id="KW-0175">Coiled coil</keyword>
<accession>A0A7R8ZGE0</accession>
<name>A0A7R8ZGE0_TIMDO</name>
<dbReference type="AlphaFoldDB" id="A0A7R8ZGE0"/>
<feature type="coiled-coil region" evidence="1">
    <location>
        <begin position="79"/>
        <end position="162"/>
    </location>
</feature>
<dbReference type="Pfam" id="PF00561">
    <property type="entry name" value="Abhydrolase_1"/>
    <property type="match status" value="1"/>
</dbReference>
<evidence type="ECO:0000313" key="3">
    <source>
        <dbReference type="EMBL" id="CAD7205467.1"/>
    </source>
</evidence>
<dbReference type="InterPro" id="IPR029058">
    <property type="entry name" value="AB_hydrolase_fold"/>
</dbReference>
<dbReference type="GO" id="GO:0004301">
    <property type="term" value="F:epoxide hydrolase activity"/>
    <property type="evidence" value="ECO:0007669"/>
    <property type="project" value="UniProtKB-ARBA"/>
</dbReference>
<dbReference type="InterPro" id="IPR000073">
    <property type="entry name" value="AB_hydrolase_1"/>
</dbReference>
<evidence type="ECO:0000259" key="2">
    <source>
        <dbReference type="Pfam" id="PF00561"/>
    </source>
</evidence>